<dbReference type="AlphaFoldDB" id="A0A9D1S7T9"/>
<sequence length="266" mass="29903">MTSIDQWIDNAVQALKNSGKFNDMVFLKEYQTRPFEVPIKNFLVVVTLDSMKKNGVNSLNYGYGNRKDSSSAGFIVYAPCSVSGYTLTQRALELFNEISALGDDDEDIPQIYLEPIKFDEKADTLCREITVTFIKYSENSSSGGGEGDDYFELLINDTKIENLVDVEYTDKRDYFNAESYLTDIPSRKVPLNGSHTINVRKRASYADSLFYEPEFFAKLLLDGSTKCFEKCIVTVIKTHLVDGYLVTDIEFTGDIAESGDGEDDGQ</sequence>
<name>A0A9D1S7T9_9FIRM</name>
<protein>
    <submittedName>
        <fullName evidence="1">Uncharacterized protein</fullName>
    </submittedName>
</protein>
<evidence type="ECO:0000313" key="2">
    <source>
        <dbReference type="Proteomes" id="UP000824118"/>
    </source>
</evidence>
<accession>A0A9D1S7T9</accession>
<comment type="caution">
    <text evidence="1">The sequence shown here is derived from an EMBL/GenBank/DDBJ whole genome shotgun (WGS) entry which is preliminary data.</text>
</comment>
<organism evidence="1 2">
    <name type="scientific">Candidatus Limousia pullorum</name>
    <dbReference type="NCBI Taxonomy" id="2840860"/>
    <lineage>
        <taxon>Bacteria</taxon>
        <taxon>Bacillati</taxon>
        <taxon>Bacillota</taxon>
        <taxon>Clostridia</taxon>
        <taxon>Eubacteriales</taxon>
        <taxon>Oscillospiraceae</taxon>
        <taxon>Oscillospiraceae incertae sedis</taxon>
        <taxon>Candidatus Limousia</taxon>
    </lineage>
</organism>
<gene>
    <name evidence="1" type="ORF">IAD22_03970</name>
</gene>
<proteinExistence type="predicted"/>
<dbReference type="EMBL" id="DVNG01000058">
    <property type="protein sequence ID" value="HIU50151.1"/>
    <property type="molecule type" value="Genomic_DNA"/>
</dbReference>
<dbReference type="Proteomes" id="UP000824118">
    <property type="component" value="Unassembled WGS sequence"/>
</dbReference>
<reference evidence="1" key="2">
    <citation type="journal article" date="2021" name="PeerJ">
        <title>Extensive microbial diversity within the chicken gut microbiome revealed by metagenomics and culture.</title>
        <authorList>
            <person name="Gilroy R."/>
            <person name="Ravi A."/>
            <person name="Getino M."/>
            <person name="Pursley I."/>
            <person name="Horton D.L."/>
            <person name="Alikhan N.F."/>
            <person name="Baker D."/>
            <person name="Gharbi K."/>
            <person name="Hall N."/>
            <person name="Watson M."/>
            <person name="Adriaenssens E.M."/>
            <person name="Foster-Nyarko E."/>
            <person name="Jarju S."/>
            <person name="Secka A."/>
            <person name="Antonio M."/>
            <person name="Oren A."/>
            <person name="Chaudhuri R.R."/>
            <person name="La Ragione R."/>
            <person name="Hildebrand F."/>
            <person name="Pallen M.J."/>
        </authorList>
    </citation>
    <scope>NUCLEOTIDE SEQUENCE</scope>
    <source>
        <strain evidence="1">ChiGjej1B1-1684</strain>
    </source>
</reference>
<reference evidence="1" key="1">
    <citation type="submission" date="2020-10" db="EMBL/GenBank/DDBJ databases">
        <authorList>
            <person name="Gilroy R."/>
        </authorList>
    </citation>
    <scope>NUCLEOTIDE SEQUENCE</scope>
    <source>
        <strain evidence="1">ChiGjej1B1-1684</strain>
    </source>
</reference>
<evidence type="ECO:0000313" key="1">
    <source>
        <dbReference type="EMBL" id="HIU50151.1"/>
    </source>
</evidence>